<evidence type="ECO:0000256" key="7">
    <source>
        <dbReference type="SAM" id="MobiDB-lite"/>
    </source>
</evidence>
<keyword evidence="2 6" id="KW-0049">Antioxidant</keyword>
<gene>
    <name evidence="6" type="primary">ahpD</name>
    <name evidence="10" type="ordered locus">AciX9_0132</name>
</gene>
<comment type="function">
    <text evidence="6">Antioxidant protein with alkyl hydroperoxidase activity. Required for the reduction of the AhpC active site cysteine residues and for the regeneration of the AhpC enzyme activity.</text>
</comment>
<keyword evidence="5 6" id="KW-0676">Redox-active center</keyword>
<protein>
    <recommendedName>
        <fullName evidence="6">Alkyl hydroperoxide reductase AhpD</fullName>
        <ecNumber evidence="6">1.11.1.28</ecNumber>
    </recommendedName>
    <alternativeName>
        <fullName evidence="6">Alkylhydroperoxidase AhpD</fullName>
    </alternativeName>
</protein>
<organism evidence="11">
    <name type="scientific">Granulicella tundricola (strain ATCC BAA-1859 / DSM 23138 / MP5ACTX9)</name>
    <dbReference type="NCBI Taxonomy" id="1198114"/>
    <lineage>
        <taxon>Bacteria</taxon>
        <taxon>Pseudomonadati</taxon>
        <taxon>Acidobacteriota</taxon>
        <taxon>Terriglobia</taxon>
        <taxon>Terriglobales</taxon>
        <taxon>Acidobacteriaceae</taxon>
        <taxon>Granulicella</taxon>
    </lineage>
</organism>
<feature type="active site" description="Cysteine sulfenic acid (-SOH) intermediate" evidence="6">
    <location>
        <position position="165"/>
    </location>
</feature>
<dbReference type="EC" id="1.11.1.28" evidence="6"/>
<dbReference type="GO" id="GO:0032843">
    <property type="term" value="F:hydroperoxide reductase activity"/>
    <property type="evidence" value="ECO:0007669"/>
    <property type="project" value="InterPro"/>
</dbReference>
<accession>E8X517</accession>
<dbReference type="InterPro" id="IPR039374">
    <property type="entry name" value="SIP_fam"/>
</dbReference>
<dbReference type="PANTHER" id="PTHR30157:SF0">
    <property type="entry name" value="NADPH-DEPENDENT FERRIC-CHELATE REDUCTASE"/>
    <property type="match status" value="1"/>
</dbReference>
<keyword evidence="4 6" id="KW-1015">Disulfide bond</keyword>
<evidence type="ECO:0000256" key="2">
    <source>
        <dbReference type="ARBA" id="ARBA00022862"/>
    </source>
</evidence>
<dbReference type="GO" id="GO:0006979">
    <property type="term" value="P:response to oxidative stress"/>
    <property type="evidence" value="ECO:0007669"/>
    <property type="project" value="InterPro"/>
</dbReference>
<dbReference type="HOGENOM" id="CLU_905408_0_0_0"/>
<dbReference type="Proteomes" id="UP000000343">
    <property type="component" value="Chromosome"/>
</dbReference>
<feature type="domain" description="Carboxymuconolactone decarboxylase-like" evidence="8">
    <location>
        <begin position="126"/>
        <end position="186"/>
    </location>
</feature>
<evidence type="ECO:0000256" key="3">
    <source>
        <dbReference type="ARBA" id="ARBA00023002"/>
    </source>
</evidence>
<dbReference type="InterPro" id="IPR003779">
    <property type="entry name" value="CMD-like"/>
</dbReference>
<proteinExistence type="inferred from homology"/>
<evidence type="ECO:0000259" key="9">
    <source>
        <dbReference type="Pfam" id="PF04954"/>
    </source>
</evidence>
<dbReference type="EMBL" id="CP002480">
    <property type="protein sequence ID" value="ADW67209.1"/>
    <property type="molecule type" value="Genomic_DNA"/>
</dbReference>
<keyword evidence="1 6" id="KW-0575">Peroxidase</keyword>
<evidence type="ECO:0000313" key="11">
    <source>
        <dbReference type="Proteomes" id="UP000000343"/>
    </source>
</evidence>
<evidence type="ECO:0000259" key="8">
    <source>
        <dbReference type="Pfam" id="PF02627"/>
    </source>
</evidence>
<dbReference type="InterPro" id="IPR004674">
    <property type="entry name" value="AhpD"/>
</dbReference>
<evidence type="ECO:0000256" key="1">
    <source>
        <dbReference type="ARBA" id="ARBA00022559"/>
    </source>
</evidence>
<dbReference type="STRING" id="1198114.AciX9_0132"/>
<dbReference type="NCBIfam" id="TIGR00778">
    <property type="entry name" value="ahpD_dom"/>
    <property type="match status" value="1"/>
</dbReference>
<feature type="disulfide bond" description="Interchain (with AhpC); in linked form" evidence="6">
    <location>
        <position position="165"/>
    </location>
</feature>
<comment type="similarity">
    <text evidence="6">Belongs to the AhpD family.</text>
</comment>
<dbReference type="Gene3D" id="1.20.1290.10">
    <property type="entry name" value="AhpD-like"/>
    <property type="match status" value="1"/>
</dbReference>
<dbReference type="PANTHER" id="PTHR30157">
    <property type="entry name" value="FERRIC REDUCTASE, NADPH-DEPENDENT"/>
    <property type="match status" value="1"/>
</dbReference>
<sequence>MSSMPCRPMNYAPATGKKAKRPSQPKRRLHHDVRRSYGSLSAFAKDLKLNDSTLIRNNTELTLQQLWGTVVASAIGTRNSVLTAAVLAEASKHLSDAAIEAAKAAAAIMGMNNIYYRFQHLSSNEEYARLPARLRMNVLRSHGVEPLDFELWSLAVSAINGCGKCVDSHEKVVRDKGAAEELIAAVDVTLHGNGVFSRWVASASPGASVESYLPCGVCKAPASGRCCIFAGDETAAPSILTILQSLPDGVKERSFIEVESEMDIPLCTRELETDICWLSRDAGRHPVGHLLTNAITSIPNLRSNDIG</sequence>
<dbReference type="InterPro" id="IPR004675">
    <property type="entry name" value="AhpD_core"/>
</dbReference>
<feature type="domain" description="SIP-like Rossmann fold" evidence="9">
    <location>
        <begin position="228"/>
        <end position="298"/>
    </location>
</feature>
<dbReference type="GO" id="GO:0051920">
    <property type="term" value="F:peroxiredoxin activity"/>
    <property type="evidence" value="ECO:0007669"/>
    <property type="project" value="InterPro"/>
</dbReference>
<dbReference type="Pfam" id="PF02627">
    <property type="entry name" value="CMD"/>
    <property type="match status" value="1"/>
</dbReference>
<feature type="active site" description="Proton donor" evidence="6">
    <location>
        <position position="162"/>
    </location>
</feature>
<dbReference type="KEGG" id="acm:AciX9_0132"/>
<dbReference type="eggNOG" id="COG2375">
    <property type="taxonomic scope" value="Bacteria"/>
</dbReference>
<dbReference type="Gene3D" id="3.40.50.80">
    <property type="entry name" value="Nucleotide-binding domain of ferredoxin-NADP reductase (FNR) module"/>
    <property type="match status" value="1"/>
</dbReference>
<feature type="disulfide bond" evidence="6">
    <location>
        <begin position="162"/>
        <end position="165"/>
    </location>
</feature>
<comment type="catalytic activity">
    <reaction evidence="6">
        <text>N(6)-[(R)-dihydrolipoyl]-L-lysyl-[lipoyl-carrier protein] + a hydroperoxide = N(6)-[(R)-lipoyl]-L-lysyl-[lipoyl-carrier protein] + an alcohol + H2O</text>
        <dbReference type="Rhea" id="RHEA:62636"/>
        <dbReference type="Rhea" id="RHEA-COMP:10502"/>
        <dbReference type="Rhea" id="RHEA-COMP:16355"/>
        <dbReference type="ChEBI" id="CHEBI:15377"/>
        <dbReference type="ChEBI" id="CHEBI:30879"/>
        <dbReference type="ChEBI" id="CHEBI:35924"/>
        <dbReference type="ChEBI" id="CHEBI:83099"/>
        <dbReference type="ChEBI" id="CHEBI:83100"/>
        <dbReference type="EC" id="1.11.1.28"/>
    </reaction>
</comment>
<dbReference type="eggNOG" id="COG2128">
    <property type="taxonomic scope" value="Bacteria"/>
</dbReference>
<dbReference type="AlphaFoldDB" id="E8X517"/>
<keyword evidence="11" id="KW-1185">Reference proteome</keyword>
<evidence type="ECO:0000256" key="4">
    <source>
        <dbReference type="ARBA" id="ARBA00023157"/>
    </source>
</evidence>
<feature type="region of interest" description="Disordered" evidence="7">
    <location>
        <begin position="1"/>
        <end position="31"/>
    </location>
</feature>
<evidence type="ECO:0000313" key="10">
    <source>
        <dbReference type="EMBL" id="ADW67209.1"/>
    </source>
</evidence>
<dbReference type="InterPro" id="IPR007037">
    <property type="entry name" value="SIP_rossman_dom"/>
</dbReference>
<reference evidence="11" key="1">
    <citation type="submission" date="2011-01" db="EMBL/GenBank/DDBJ databases">
        <title>Complete sequence of chromosome of Acidobacterium sp. MP5ACTX9.</title>
        <authorList>
            <consortium name="US DOE Joint Genome Institute"/>
            <person name="Lucas S."/>
            <person name="Copeland A."/>
            <person name="Lapidus A."/>
            <person name="Cheng J.-F."/>
            <person name="Goodwin L."/>
            <person name="Pitluck S."/>
            <person name="Teshima H."/>
            <person name="Detter J.C."/>
            <person name="Han C."/>
            <person name="Tapia R."/>
            <person name="Land M."/>
            <person name="Hauser L."/>
            <person name="Kyrpides N."/>
            <person name="Ivanova N."/>
            <person name="Ovchinnikova G."/>
            <person name="Pagani I."/>
            <person name="Rawat S.R."/>
            <person name="Mannisto M."/>
            <person name="Haggblom M.M."/>
            <person name="Woyke T."/>
        </authorList>
    </citation>
    <scope>NUCLEOTIDE SEQUENCE [LARGE SCALE GENOMIC DNA]</scope>
    <source>
        <strain evidence="11">MP5ACTX9</strain>
    </source>
</reference>
<dbReference type="InterPro" id="IPR029032">
    <property type="entry name" value="AhpD-like"/>
</dbReference>
<dbReference type="Pfam" id="PF04954">
    <property type="entry name" value="SIP"/>
    <property type="match status" value="1"/>
</dbReference>
<dbReference type="PaxDb" id="1198114-AciX9_0132"/>
<keyword evidence="3 6" id="KW-0560">Oxidoreductase</keyword>
<dbReference type="SUPFAM" id="SSF69118">
    <property type="entry name" value="AhpD-like"/>
    <property type="match status" value="1"/>
</dbReference>
<dbReference type="InterPro" id="IPR039261">
    <property type="entry name" value="FNR_nucleotide-bd"/>
</dbReference>
<evidence type="ECO:0000256" key="6">
    <source>
        <dbReference type="HAMAP-Rule" id="MF_01676"/>
    </source>
</evidence>
<name>E8X517_GRATM</name>
<feature type="compositionally biased region" description="Basic residues" evidence="7">
    <location>
        <begin position="17"/>
        <end position="31"/>
    </location>
</feature>
<dbReference type="HAMAP" id="MF_01676">
    <property type="entry name" value="AhpD"/>
    <property type="match status" value="1"/>
</dbReference>
<evidence type="ECO:0000256" key="5">
    <source>
        <dbReference type="ARBA" id="ARBA00023284"/>
    </source>
</evidence>